<reference evidence="9 10" key="1">
    <citation type="submission" date="2024-03" db="EMBL/GenBank/DDBJ databases">
        <authorList>
            <person name="Brejova B."/>
        </authorList>
    </citation>
    <scope>NUCLEOTIDE SEQUENCE [LARGE SCALE GENOMIC DNA]</scope>
    <source>
        <strain evidence="9 10">CBS 14171</strain>
    </source>
</reference>
<feature type="chain" id="PRO_5047396887" description="Carboxypeptidase" evidence="8">
    <location>
        <begin position="16"/>
        <end position="467"/>
    </location>
</feature>
<sequence>MNILVILLTVAWAIATPPLQQSPFSLDSNLPPLYTLKSQPINQLGLENPKLKQEAGFLTTPTNENLFYWFFESRNNPQVDPLILWLTGGPGCSSSYGLFFELGPSSITTSNSTTTPGKLEPRYNPYSWNSNASIIFLDQPTYTGFSHGGIPALNTDAAAELIYHFLQAWFEQNPDFQNRDFHIAGESYAGHYIPRLAHVITNKQQQQQQPRFKLTSVLIGNGIIDPLIQIGAYIPMACGQGGFAPLLNESDCAAMEAKYHQFQKFDRACYLLQDWASCVVARQLGKQVGEPFNKLGLNPYDIRKNCVANTSDCYAESQPIDVYLNQHQIKKRLDIPPGVDFQMCRDDVAIPFEIWGDNMRPSQQYVRQLLQSDIPVLIYSGDKDFVCGWVGLLQVCNELHYGEFAHAETRPWRIGAEAVGQVKNFDKLTFVRVFDAGHMVPFDQPRAALDLVNRWIAGDYALQSVDV</sequence>
<organism evidence="9 10">
    <name type="scientific">Lodderomyces beijingensis</name>
    <dbReference type="NCBI Taxonomy" id="1775926"/>
    <lineage>
        <taxon>Eukaryota</taxon>
        <taxon>Fungi</taxon>
        <taxon>Dikarya</taxon>
        <taxon>Ascomycota</taxon>
        <taxon>Saccharomycotina</taxon>
        <taxon>Pichiomycetes</taxon>
        <taxon>Debaryomycetaceae</taxon>
        <taxon>Candida/Lodderomyces clade</taxon>
        <taxon>Lodderomyces</taxon>
    </lineage>
</organism>
<evidence type="ECO:0000256" key="4">
    <source>
        <dbReference type="ARBA" id="ARBA00022729"/>
    </source>
</evidence>
<keyword evidence="6" id="KW-0325">Glycoprotein</keyword>
<dbReference type="PANTHER" id="PTHR11802">
    <property type="entry name" value="SERINE PROTEASE FAMILY S10 SERINE CARBOXYPEPTIDASE"/>
    <property type="match status" value="1"/>
</dbReference>
<evidence type="ECO:0000256" key="7">
    <source>
        <dbReference type="RuleBase" id="RU361156"/>
    </source>
</evidence>
<gene>
    <name evidence="9" type="ORF">LODBEIA_P51270</name>
</gene>
<feature type="signal peptide" evidence="8">
    <location>
        <begin position="1"/>
        <end position="15"/>
    </location>
</feature>
<evidence type="ECO:0000256" key="5">
    <source>
        <dbReference type="ARBA" id="ARBA00022801"/>
    </source>
</evidence>
<evidence type="ECO:0000256" key="2">
    <source>
        <dbReference type="ARBA" id="ARBA00022645"/>
    </source>
</evidence>
<accession>A0ABP0ZRX5</accession>
<dbReference type="InterPro" id="IPR001563">
    <property type="entry name" value="Peptidase_S10"/>
</dbReference>
<dbReference type="PROSITE" id="PS00560">
    <property type="entry name" value="CARBOXYPEPT_SER_HIS"/>
    <property type="match status" value="1"/>
</dbReference>
<name>A0ABP0ZRX5_9ASCO</name>
<evidence type="ECO:0000256" key="6">
    <source>
        <dbReference type="ARBA" id="ARBA00023180"/>
    </source>
</evidence>
<keyword evidence="5 7" id="KW-0378">Hydrolase</keyword>
<dbReference type="Proteomes" id="UP001497383">
    <property type="component" value="Chromosome 6"/>
</dbReference>
<dbReference type="RefSeq" id="XP_066832065.1">
    <property type="nucleotide sequence ID" value="XM_066975425.1"/>
</dbReference>
<dbReference type="EMBL" id="OZ022410">
    <property type="protein sequence ID" value="CAK9441258.1"/>
    <property type="molecule type" value="Genomic_DNA"/>
</dbReference>
<comment type="similarity">
    <text evidence="1 7">Belongs to the peptidase S10 family.</text>
</comment>
<protein>
    <recommendedName>
        <fullName evidence="7">Carboxypeptidase</fullName>
        <ecNumber evidence="7">3.4.16.-</ecNumber>
    </recommendedName>
</protein>
<dbReference type="PRINTS" id="PR00724">
    <property type="entry name" value="CRBOXYPTASEC"/>
</dbReference>
<evidence type="ECO:0000313" key="9">
    <source>
        <dbReference type="EMBL" id="CAK9441258.1"/>
    </source>
</evidence>
<dbReference type="SUPFAM" id="SSF53474">
    <property type="entry name" value="alpha/beta-Hydrolases"/>
    <property type="match status" value="1"/>
</dbReference>
<evidence type="ECO:0000256" key="8">
    <source>
        <dbReference type="SAM" id="SignalP"/>
    </source>
</evidence>
<dbReference type="PROSITE" id="PS00131">
    <property type="entry name" value="CARBOXYPEPT_SER_SER"/>
    <property type="match status" value="1"/>
</dbReference>
<dbReference type="InterPro" id="IPR018202">
    <property type="entry name" value="Ser_caboxypep_ser_AS"/>
</dbReference>
<keyword evidence="4 8" id="KW-0732">Signal</keyword>
<proteinExistence type="inferred from homology"/>
<dbReference type="Pfam" id="PF00450">
    <property type="entry name" value="Peptidase_S10"/>
    <property type="match status" value="1"/>
</dbReference>
<dbReference type="GeneID" id="92210323"/>
<dbReference type="Gene3D" id="1.10.287.410">
    <property type="match status" value="1"/>
</dbReference>
<evidence type="ECO:0000256" key="3">
    <source>
        <dbReference type="ARBA" id="ARBA00022670"/>
    </source>
</evidence>
<evidence type="ECO:0000313" key="10">
    <source>
        <dbReference type="Proteomes" id="UP001497383"/>
    </source>
</evidence>
<dbReference type="InterPro" id="IPR029058">
    <property type="entry name" value="AB_hydrolase_fold"/>
</dbReference>
<dbReference type="EC" id="3.4.16.-" evidence="7"/>
<keyword evidence="10" id="KW-1185">Reference proteome</keyword>
<dbReference type="PANTHER" id="PTHR11802:SF113">
    <property type="entry name" value="SERINE CARBOXYPEPTIDASE CTSA-4.1"/>
    <property type="match status" value="1"/>
</dbReference>
<keyword evidence="2 7" id="KW-0121">Carboxypeptidase</keyword>
<evidence type="ECO:0000256" key="1">
    <source>
        <dbReference type="ARBA" id="ARBA00009431"/>
    </source>
</evidence>
<keyword evidence="3 7" id="KW-0645">Protease</keyword>
<dbReference type="InterPro" id="IPR033124">
    <property type="entry name" value="Ser_caboxypep_his_AS"/>
</dbReference>
<dbReference type="Gene3D" id="3.40.50.1820">
    <property type="entry name" value="alpha/beta hydrolase"/>
    <property type="match status" value="1"/>
</dbReference>